<feature type="domain" description="GDPGP1-like N-terminal" evidence="10">
    <location>
        <begin position="35"/>
        <end position="201"/>
    </location>
</feature>
<dbReference type="Pfam" id="PF26217">
    <property type="entry name" value="GDPGP1_N"/>
    <property type="match status" value="1"/>
</dbReference>
<keyword evidence="12" id="KW-1185">Reference proteome</keyword>
<evidence type="ECO:0000313" key="12">
    <source>
        <dbReference type="Proteomes" id="UP001418222"/>
    </source>
</evidence>
<dbReference type="GO" id="GO:0080048">
    <property type="term" value="F:GDP-D-glucose phosphorylase activity"/>
    <property type="evidence" value="ECO:0007669"/>
    <property type="project" value="InterPro"/>
</dbReference>
<keyword evidence="3" id="KW-0963">Cytoplasm</keyword>
<organism evidence="11 12">
    <name type="scientific">Platanthera zijinensis</name>
    <dbReference type="NCBI Taxonomy" id="2320716"/>
    <lineage>
        <taxon>Eukaryota</taxon>
        <taxon>Viridiplantae</taxon>
        <taxon>Streptophyta</taxon>
        <taxon>Embryophyta</taxon>
        <taxon>Tracheophyta</taxon>
        <taxon>Spermatophyta</taxon>
        <taxon>Magnoliopsida</taxon>
        <taxon>Liliopsida</taxon>
        <taxon>Asparagales</taxon>
        <taxon>Orchidaceae</taxon>
        <taxon>Orchidoideae</taxon>
        <taxon>Orchideae</taxon>
        <taxon>Orchidinae</taxon>
        <taxon>Platanthera</taxon>
    </lineage>
</organism>
<evidence type="ECO:0000259" key="9">
    <source>
        <dbReference type="Pfam" id="PF26216"/>
    </source>
</evidence>
<proteinExistence type="inferred from homology"/>
<dbReference type="AlphaFoldDB" id="A0AAP0BZY2"/>
<evidence type="ECO:0000256" key="2">
    <source>
        <dbReference type="ARBA" id="ARBA00006451"/>
    </source>
</evidence>
<dbReference type="InterPro" id="IPR058866">
    <property type="entry name" value="GDPGP1_N"/>
</dbReference>
<comment type="similarity">
    <text evidence="2">Belongs to the GDPGP1 family.</text>
</comment>
<dbReference type="EMBL" id="JBBWWQ010000002">
    <property type="protein sequence ID" value="KAK8954222.1"/>
    <property type="molecule type" value="Genomic_DNA"/>
</dbReference>
<keyword evidence="8" id="KW-0378">Hydrolase</keyword>
<evidence type="ECO:0000256" key="5">
    <source>
        <dbReference type="ARBA" id="ARBA00022679"/>
    </source>
</evidence>
<evidence type="ECO:0000259" key="10">
    <source>
        <dbReference type="Pfam" id="PF26217"/>
    </source>
</evidence>
<dbReference type="PANTHER" id="PTHR20884:SF9">
    <property type="entry name" value="OS12G0612100 PROTEIN"/>
    <property type="match status" value="1"/>
</dbReference>
<evidence type="ECO:0000256" key="8">
    <source>
        <dbReference type="ARBA" id="ARBA00022801"/>
    </source>
</evidence>
<sequence length="347" mass="39546">MQGFETLVYLVCASMQRNGAYDEFEFTADDEQSLLDTLILSQWEDRAWKGHLSFDVTSCETKQILGGKNLTAQLNEEWNSYFLKEFERKAFQPSGGIIKPSYLENNIEDIFFCVTSGEMEKSVFFPITEAPQEGILVIVNINPVEYGHIFLVPYCNYQRTQCIARAIQLITNTASEVNNSSFRMFYDYFSAMNADRTYFQASYFANPLPVELLPTIPIFGTSTDEIYIQEVSDYPLNTLVFTSKNLKKLADIMGEICWTLQHLNTVFNLLISDCGTKMYLFPQVHLPVTGCHLHTWECGGYFVYSRSSDFADVCELEITQRLASVSLDTKGFQSLKKLCLGITDKLA</sequence>
<dbReference type="InterPro" id="IPR026506">
    <property type="entry name" value="GDPGP"/>
</dbReference>
<dbReference type="GO" id="GO:0000166">
    <property type="term" value="F:nucleotide binding"/>
    <property type="evidence" value="ECO:0007669"/>
    <property type="project" value="UniProtKB-KW"/>
</dbReference>
<keyword evidence="4" id="KW-0344">Guanine-nucleotide releasing factor</keyword>
<keyword evidence="5" id="KW-0808">Transferase</keyword>
<dbReference type="GO" id="GO:0016787">
    <property type="term" value="F:hydrolase activity"/>
    <property type="evidence" value="ECO:0007669"/>
    <property type="project" value="UniProtKB-KW"/>
</dbReference>
<evidence type="ECO:0000313" key="11">
    <source>
        <dbReference type="EMBL" id="KAK8954222.1"/>
    </source>
</evidence>
<comment type="subcellular location">
    <subcellularLocation>
        <location evidence="1">Cytoplasm</location>
    </subcellularLocation>
</comment>
<comment type="caution">
    <text evidence="11">The sequence shown here is derived from an EMBL/GenBank/DDBJ whole genome shotgun (WGS) entry which is preliminary data.</text>
</comment>
<gene>
    <name evidence="11" type="primary">VTC2</name>
    <name evidence="11" type="ORF">KSP39_PZI002930</name>
</gene>
<dbReference type="Proteomes" id="UP001418222">
    <property type="component" value="Unassembled WGS sequence"/>
</dbReference>
<dbReference type="GO" id="GO:0006006">
    <property type="term" value="P:glucose metabolic process"/>
    <property type="evidence" value="ECO:0007669"/>
    <property type="project" value="TreeGrafter"/>
</dbReference>
<evidence type="ECO:0000256" key="4">
    <source>
        <dbReference type="ARBA" id="ARBA00022658"/>
    </source>
</evidence>
<evidence type="ECO:0000256" key="1">
    <source>
        <dbReference type="ARBA" id="ARBA00004496"/>
    </source>
</evidence>
<evidence type="ECO:0000256" key="7">
    <source>
        <dbReference type="ARBA" id="ARBA00022741"/>
    </source>
</evidence>
<dbReference type="Pfam" id="PF26216">
    <property type="entry name" value="GDPGP1_C"/>
    <property type="match status" value="1"/>
</dbReference>
<dbReference type="InterPro" id="IPR058865">
    <property type="entry name" value="GDPGP1_C"/>
</dbReference>
<dbReference type="GO" id="GO:0005737">
    <property type="term" value="C:cytoplasm"/>
    <property type="evidence" value="ECO:0007669"/>
    <property type="project" value="UniProtKB-SubCell"/>
</dbReference>
<evidence type="ECO:0000256" key="3">
    <source>
        <dbReference type="ARBA" id="ARBA00022490"/>
    </source>
</evidence>
<reference evidence="11 12" key="1">
    <citation type="journal article" date="2022" name="Nat. Plants">
        <title>Genomes of leafy and leafless Platanthera orchids illuminate the evolution of mycoheterotrophy.</title>
        <authorList>
            <person name="Li M.H."/>
            <person name="Liu K.W."/>
            <person name="Li Z."/>
            <person name="Lu H.C."/>
            <person name="Ye Q.L."/>
            <person name="Zhang D."/>
            <person name="Wang J.Y."/>
            <person name="Li Y.F."/>
            <person name="Zhong Z.M."/>
            <person name="Liu X."/>
            <person name="Yu X."/>
            <person name="Liu D.K."/>
            <person name="Tu X.D."/>
            <person name="Liu B."/>
            <person name="Hao Y."/>
            <person name="Liao X.Y."/>
            <person name="Jiang Y.T."/>
            <person name="Sun W.H."/>
            <person name="Chen J."/>
            <person name="Chen Y.Q."/>
            <person name="Ai Y."/>
            <person name="Zhai J.W."/>
            <person name="Wu S.S."/>
            <person name="Zhou Z."/>
            <person name="Hsiao Y.Y."/>
            <person name="Wu W.L."/>
            <person name="Chen Y.Y."/>
            <person name="Lin Y.F."/>
            <person name="Hsu J.L."/>
            <person name="Li C.Y."/>
            <person name="Wang Z.W."/>
            <person name="Zhao X."/>
            <person name="Zhong W.Y."/>
            <person name="Ma X.K."/>
            <person name="Ma L."/>
            <person name="Huang J."/>
            <person name="Chen G.Z."/>
            <person name="Huang M.Z."/>
            <person name="Huang L."/>
            <person name="Peng D.H."/>
            <person name="Luo Y.B."/>
            <person name="Zou S.Q."/>
            <person name="Chen S.P."/>
            <person name="Lan S."/>
            <person name="Tsai W.C."/>
            <person name="Van de Peer Y."/>
            <person name="Liu Z.J."/>
        </authorList>
    </citation>
    <scope>NUCLEOTIDE SEQUENCE [LARGE SCALE GENOMIC DNA]</scope>
    <source>
        <strain evidence="11">Lor287</strain>
    </source>
</reference>
<evidence type="ECO:0000256" key="6">
    <source>
        <dbReference type="ARBA" id="ARBA00022695"/>
    </source>
</evidence>
<keyword evidence="6" id="KW-0548">Nucleotidyltransferase</keyword>
<keyword evidence="7" id="KW-0547">Nucleotide-binding</keyword>
<dbReference type="PANTHER" id="PTHR20884">
    <property type="entry name" value="GDP-D-GLUCOSE PHOSPHORYLASE 1"/>
    <property type="match status" value="1"/>
</dbReference>
<dbReference type="GO" id="GO:0005085">
    <property type="term" value="F:guanyl-nucleotide exchange factor activity"/>
    <property type="evidence" value="ECO:0007669"/>
    <property type="project" value="UniProtKB-KW"/>
</dbReference>
<name>A0AAP0BZY2_9ASPA</name>
<feature type="domain" description="GDPGP1-like C-terminal" evidence="9">
    <location>
        <begin position="209"/>
        <end position="345"/>
    </location>
</feature>
<accession>A0AAP0BZY2</accession>
<protein>
    <submittedName>
        <fullName evidence="11">GDP-L-galactose phosphorylase 1</fullName>
    </submittedName>
</protein>